<comment type="similarity">
    <text evidence="2 7">Belongs to the group II decarboxylase family.</text>
</comment>
<dbReference type="AlphaFoldDB" id="A0A1F6GSH9"/>
<dbReference type="GO" id="GO:0016831">
    <property type="term" value="F:carboxy-lyase activity"/>
    <property type="evidence" value="ECO:0007669"/>
    <property type="project" value="UniProtKB-KW"/>
</dbReference>
<dbReference type="PANTHER" id="PTHR45677">
    <property type="entry name" value="GLUTAMATE DECARBOXYLASE-RELATED"/>
    <property type="match status" value="1"/>
</dbReference>
<evidence type="ECO:0000313" key="8">
    <source>
        <dbReference type="EMBL" id="OGH01029.1"/>
    </source>
</evidence>
<organism evidence="8 9">
    <name type="scientific">Candidatus Lambdaproteobacteria bacterium RIFOXYD2_FULL_56_26</name>
    <dbReference type="NCBI Taxonomy" id="1817773"/>
    <lineage>
        <taxon>Bacteria</taxon>
        <taxon>Pseudomonadati</taxon>
        <taxon>Pseudomonadota</taxon>
        <taxon>Candidatus Lambdaproteobacteria</taxon>
    </lineage>
</organism>
<evidence type="ECO:0000256" key="4">
    <source>
        <dbReference type="ARBA" id="ARBA00022898"/>
    </source>
</evidence>
<dbReference type="InterPro" id="IPR002129">
    <property type="entry name" value="PyrdxlP-dep_de-COase"/>
</dbReference>
<dbReference type="Proteomes" id="UP000177583">
    <property type="component" value="Unassembled WGS sequence"/>
</dbReference>
<dbReference type="PANTHER" id="PTHR45677:SF8">
    <property type="entry name" value="CYSTEINE SULFINIC ACID DECARBOXYLASE"/>
    <property type="match status" value="1"/>
</dbReference>
<evidence type="ECO:0000256" key="1">
    <source>
        <dbReference type="ARBA" id="ARBA00001933"/>
    </source>
</evidence>
<proteinExistence type="inferred from homology"/>
<dbReference type="GO" id="GO:0030170">
    <property type="term" value="F:pyridoxal phosphate binding"/>
    <property type="evidence" value="ECO:0007669"/>
    <property type="project" value="InterPro"/>
</dbReference>
<feature type="modified residue" description="N6-(pyridoxal phosphate)lysine" evidence="6">
    <location>
        <position position="336"/>
    </location>
</feature>
<comment type="caution">
    <text evidence="8">The sequence shown here is derived from an EMBL/GenBank/DDBJ whole genome shotgun (WGS) entry which is preliminary data.</text>
</comment>
<dbReference type="EMBL" id="MFNF01000040">
    <property type="protein sequence ID" value="OGH01029.1"/>
    <property type="molecule type" value="Genomic_DNA"/>
</dbReference>
<gene>
    <name evidence="8" type="ORF">A2557_00320</name>
</gene>
<dbReference type="GO" id="GO:0019752">
    <property type="term" value="P:carboxylic acid metabolic process"/>
    <property type="evidence" value="ECO:0007669"/>
    <property type="project" value="InterPro"/>
</dbReference>
<dbReference type="Gene3D" id="3.90.1150.10">
    <property type="entry name" value="Aspartate Aminotransferase, domain 1"/>
    <property type="match status" value="1"/>
</dbReference>
<accession>A0A1F6GSH9</accession>
<evidence type="ECO:0000256" key="3">
    <source>
        <dbReference type="ARBA" id="ARBA00022793"/>
    </source>
</evidence>
<dbReference type="Pfam" id="PF00282">
    <property type="entry name" value="Pyridoxal_deC"/>
    <property type="match status" value="1"/>
</dbReference>
<reference evidence="8 9" key="1">
    <citation type="journal article" date="2016" name="Nat. Commun.">
        <title>Thousands of microbial genomes shed light on interconnected biogeochemical processes in an aquifer system.</title>
        <authorList>
            <person name="Anantharaman K."/>
            <person name="Brown C.T."/>
            <person name="Hug L.A."/>
            <person name="Sharon I."/>
            <person name="Castelle C.J."/>
            <person name="Probst A.J."/>
            <person name="Thomas B.C."/>
            <person name="Singh A."/>
            <person name="Wilkins M.J."/>
            <person name="Karaoz U."/>
            <person name="Brodie E.L."/>
            <person name="Williams K.H."/>
            <person name="Hubbard S.S."/>
            <person name="Banfield J.F."/>
        </authorList>
    </citation>
    <scope>NUCLEOTIDE SEQUENCE [LARGE SCALE GENOMIC DNA]</scope>
</reference>
<keyword evidence="3" id="KW-0210">Decarboxylase</keyword>
<dbReference type="InterPro" id="IPR015424">
    <property type="entry name" value="PyrdxlP-dep_Trfase"/>
</dbReference>
<dbReference type="Gene3D" id="3.40.640.10">
    <property type="entry name" value="Type I PLP-dependent aspartate aminotransferase-like (Major domain)"/>
    <property type="match status" value="1"/>
</dbReference>
<dbReference type="InterPro" id="IPR015421">
    <property type="entry name" value="PyrdxlP-dep_Trfase_major"/>
</dbReference>
<evidence type="ECO:0000256" key="6">
    <source>
        <dbReference type="PIRSR" id="PIRSR602129-50"/>
    </source>
</evidence>
<evidence type="ECO:0000313" key="9">
    <source>
        <dbReference type="Proteomes" id="UP000177583"/>
    </source>
</evidence>
<keyword evidence="4 6" id="KW-0663">Pyridoxal phosphate</keyword>
<name>A0A1F6GSH9_9PROT</name>
<dbReference type="InterPro" id="IPR015422">
    <property type="entry name" value="PyrdxlP-dep_Trfase_small"/>
</dbReference>
<dbReference type="SUPFAM" id="SSF53383">
    <property type="entry name" value="PLP-dependent transferases"/>
    <property type="match status" value="1"/>
</dbReference>
<evidence type="ECO:0000256" key="7">
    <source>
        <dbReference type="RuleBase" id="RU000382"/>
    </source>
</evidence>
<evidence type="ECO:0000256" key="2">
    <source>
        <dbReference type="ARBA" id="ARBA00009533"/>
    </source>
</evidence>
<evidence type="ECO:0008006" key="10">
    <source>
        <dbReference type="Google" id="ProtNLM"/>
    </source>
</evidence>
<dbReference type="GO" id="GO:0005737">
    <property type="term" value="C:cytoplasm"/>
    <property type="evidence" value="ECO:0007669"/>
    <property type="project" value="TreeGrafter"/>
</dbReference>
<sequence>MSPSVEPDVLKGIELLSKKFFVGPGDDEAFKKWGEQAIELALDWLKNPERRKIHADITLPELAKLFSDPTIPGEGMQIEEVFSACKTEILDNSVRINNPRYIGHMTTVTPWFSVVVDILISAMNQNQVKIETALASSYVERQTLAWMHSLVYQKPKAYYSAVIQEPGRTLGNMTSGGTLGNLTGLAVAREAKLPGIRAKGFFPVFAASGYKDIKILASKRAHYSVAKSAAILGLGEEALVTLEVDRFNRINLQKLTEKIAELKAQNTLVLAVVGIAGTTETGSVDPLLEMGQLCQKEGIWFHVDAAWGGALLLSEELGQKLKGIELADSVVLDGHKLFYLPMNHSMVLFKSEESLGLWRHNARYIIRKGSVDIGQTSFEGSRRFNALKLWFSLKMLGRHGYHLLLKQSLHLTTTLSRLIDEHPDFERCSEPEICILTYRFVPRSLAPQLAQALGQGKVEELNQLNERLNEVNVELQKRQRERGESFVSRTMLESTPYPKEIVVLRAVLTNLLTQSEFLVEILEEQRRLGYEITQGKP</sequence>
<dbReference type="Gene3D" id="1.20.1340.10">
    <property type="entry name" value="dopa decarboxylase, N-terminal domain"/>
    <property type="match status" value="1"/>
</dbReference>
<evidence type="ECO:0000256" key="5">
    <source>
        <dbReference type="ARBA" id="ARBA00023239"/>
    </source>
</evidence>
<keyword evidence="5 7" id="KW-0456">Lyase</keyword>
<comment type="cofactor">
    <cofactor evidence="1 6 7">
        <name>pyridoxal 5'-phosphate</name>
        <dbReference type="ChEBI" id="CHEBI:597326"/>
    </cofactor>
</comment>
<protein>
    <recommendedName>
        <fullName evidence="10">Glutamate decarboxylase</fullName>
    </recommendedName>
</protein>